<dbReference type="STRING" id="512565.AMIS_20480"/>
<gene>
    <name evidence="2" type="ordered locus">AMIS_20480</name>
</gene>
<keyword evidence="1" id="KW-0472">Membrane</keyword>
<dbReference type="HOGENOM" id="CLU_2857582_0_0_11"/>
<name>I0H2N1_ACTM4</name>
<sequence>MTTMPREVAMRRPANAPAQRSNVIEGRFTVRRSPAAQALRFLFYLVTAFLLAGLLLSLGTQNLL</sequence>
<reference evidence="2 3" key="1">
    <citation type="submission" date="2012-02" db="EMBL/GenBank/DDBJ databases">
        <title>Complete genome sequence of Actinoplanes missouriensis 431 (= NBRC 102363).</title>
        <authorList>
            <person name="Ohnishi Y."/>
            <person name="Ishikawa J."/>
            <person name="Sekine M."/>
            <person name="Hosoyama A."/>
            <person name="Harada T."/>
            <person name="Narita H."/>
            <person name="Hata T."/>
            <person name="Konno Y."/>
            <person name="Tutikane K."/>
            <person name="Fujita N."/>
            <person name="Horinouchi S."/>
            <person name="Hayakawa M."/>
        </authorList>
    </citation>
    <scope>NUCLEOTIDE SEQUENCE [LARGE SCALE GENOMIC DNA]</scope>
    <source>
        <strain evidence="3">ATCC 14538 / DSM 43046 / CBS 188.64 / JCM 3121 / NBRC 102363 / NCIMB 12654 / NRRL B-3342 / UNCC 431</strain>
    </source>
</reference>
<feature type="transmembrane region" description="Helical" evidence="1">
    <location>
        <begin position="41"/>
        <end position="59"/>
    </location>
</feature>
<dbReference type="KEGG" id="ams:AMIS_20480"/>
<evidence type="ECO:0000313" key="2">
    <source>
        <dbReference type="EMBL" id="BAL87268.1"/>
    </source>
</evidence>
<dbReference type="RefSeq" id="WP_014442163.1">
    <property type="nucleotide sequence ID" value="NC_017093.1"/>
</dbReference>
<evidence type="ECO:0000313" key="3">
    <source>
        <dbReference type="Proteomes" id="UP000007882"/>
    </source>
</evidence>
<keyword evidence="1" id="KW-0812">Transmembrane</keyword>
<protein>
    <submittedName>
        <fullName evidence="2">Uncharacterized protein</fullName>
    </submittedName>
</protein>
<evidence type="ECO:0000256" key="1">
    <source>
        <dbReference type="SAM" id="Phobius"/>
    </source>
</evidence>
<dbReference type="EMBL" id="AP012319">
    <property type="protein sequence ID" value="BAL87268.1"/>
    <property type="molecule type" value="Genomic_DNA"/>
</dbReference>
<dbReference type="AlphaFoldDB" id="I0H2N1"/>
<accession>I0H2N1</accession>
<organism evidence="2 3">
    <name type="scientific">Actinoplanes missouriensis (strain ATCC 14538 / DSM 43046 / CBS 188.64 / JCM 3121 / NBRC 102363 / NCIMB 12654 / NRRL B-3342 / UNCC 431)</name>
    <dbReference type="NCBI Taxonomy" id="512565"/>
    <lineage>
        <taxon>Bacteria</taxon>
        <taxon>Bacillati</taxon>
        <taxon>Actinomycetota</taxon>
        <taxon>Actinomycetes</taxon>
        <taxon>Micromonosporales</taxon>
        <taxon>Micromonosporaceae</taxon>
        <taxon>Actinoplanes</taxon>
    </lineage>
</organism>
<keyword evidence="3" id="KW-1185">Reference proteome</keyword>
<keyword evidence="1" id="KW-1133">Transmembrane helix</keyword>
<dbReference type="Proteomes" id="UP000007882">
    <property type="component" value="Chromosome"/>
</dbReference>
<dbReference type="PATRIC" id="fig|512565.3.peg.2050"/>
<proteinExistence type="predicted"/>